<dbReference type="OrthoDB" id="5953876at2759"/>
<dbReference type="Gene3D" id="3.40.190.10">
    <property type="entry name" value="Periplasmic binding protein-like II"/>
    <property type="match status" value="2"/>
</dbReference>
<accession>A0A2B4SP69</accession>
<gene>
    <name evidence="4" type="ORF">AWC38_SpisGene4895</name>
</gene>
<reference evidence="5" key="1">
    <citation type="journal article" date="2017" name="bioRxiv">
        <title>Comparative analysis of the genomes of Stylophora pistillata and Acropora digitifera provides evidence for extensive differences between species of corals.</title>
        <authorList>
            <person name="Voolstra C.R."/>
            <person name="Li Y."/>
            <person name="Liew Y.J."/>
            <person name="Baumgarten S."/>
            <person name="Zoccola D."/>
            <person name="Flot J.-F."/>
            <person name="Tambutte S."/>
            <person name="Allemand D."/>
            <person name="Aranda M."/>
        </authorList>
    </citation>
    <scope>NUCLEOTIDE SEQUENCE [LARGE SCALE GENOMIC DNA]</scope>
</reference>
<dbReference type="EMBL" id="LSMT01000052">
    <property type="protein sequence ID" value="PFX30297.1"/>
    <property type="molecule type" value="Genomic_DNA"/>
</dbReference>
<dbReference type="AlphaFoldDB" id="A0A2B4SP69"/>
<evidence type="ECO:0000256" key="3">
    <source>
        <dbReference type="SAM" id="SignalP"/>
    </source>
</evidence>
<feature type="chain" id="PRO_5012993340" evidence="3">
    <location>
        <begin position="19"/>
        <end position="386"/>
    </location>
</feature>
<protein>
    <submittedName>
        <fullName evidence="4">Uncharacterized protein</fullName>
    </submittedName>
</protein>
<feature type="region of interest" description="Disordered" evidence="1">
    <location>
        <begin position="66"/>
        <end position="87"/>
    </location>
</feature>
<evidence type="ECO:0000256" key="2">
    <source>
        <dbReference type="SAM" id="Phobius"/>
    </source>
</evidence>
<feature type="signal peptide" evidence="3">
    <location>
        <begin position="1"/>
        <end position="18"/>
    </location>
</feature>
<dbReference type="STRING" id="50429.A0A2B4SP69"/>
<organism evidence="4 5">
    <name type="scientific">Stylophora pistillata</name>
    <name type="common">Smooth cauliflower coral</name>
    <dbReference type="NCBI Taxonomy" id="50429"/>
    <lineage>
        <taxon>Eukaryota</taxon>
        <taxon>Metazoa</taxon>
        <taxon>Cnidaria</taxon>
        <taxon>Anthozoa</taxon>
        <taxon>Hexacorallia</taxon>
        <taxon>Scleractinia</taxon>
        <taxon>Astrocoeniina</taxon>
        <taxon>Pocilloporidae</taxon>
        <taxon>Stylophora</taxon>
    </lineage>
</organism>
<proteinExistence type="predicted"/>
<keyword evidence="2" id="KW-1133">Transmembrane helix</keyword>
<keyword evidence="2" id="KW-0472">Membrane</keyword>
<feature type="transmembrane region" description="Helical" evidence="2">
    <location>
        <begin position="354"/>
        <end position="372"/>
    </location>
</feature>
<dbReference type="Proteomes" id="UP000225706">
    <property type="component" value="Unassembled WGS sequence"/>
</dbReference>
<evidence type="ECO:0000313" key="4">
    <source>
        <dbReference type="EMBL" id="PFX30297.1"/>
    </source>
</evidence>
<evidence type="ECO:0000256" key="1">
    <source>
        <dbReference type="SAM" id="MobiDB-lite"/>
    </source>
</evidence>
<comment type="caution">
    <text evidence="4">The sequence shown here is derived from an EMBL/GenBank/DDBJ whole genome shotgun (WGS) entry which is preliminary data.</text>
</comment>
<feature type="compositionally biased region" description="Basic and acidic residues" evidence="1">
    <location>
        <begin position="67"/>
        <end position="87"/>
    </location>
</feature>
<evidence type="ECO:0000313" key="5">
    <source>
        <dbReference type="Proteomes" id="UP000225706"/>
    </source>
</evidence>
<keyword evidence="3" id="KW-0732">Signal</keyword>
<dbReference type="SUPFAM" id="SSF53850">
    <property type="entry name" value="Periplasmic binding protein-like II"/>
    <property type="match status" value="1"/>
</dbReference>
<name>A0A2B4SP69_STYPI</name>
<sequence length="386" mass="44257">MKIIDSLVFAFLPILVVGDLDFLCVSLEKDNSLACPGTTTEGSTRGDRPDVFVSWLNRPPYIYNNKETNDSLKDDGSQGSEKMEKRSAPETKLKGIVYEVVNKALKICLGVDCHVNYSTNTTEDLQQLNQVIAQKTADIALPVQSNVENKYGGHEYVQVMKSPGFVFIVNKQQMQDQSRDLVVRAMKDTWPVVVITLLMTCSAGLLIWALVAVIADSNAYDEALKHAANVKEYTDFYQMYKALMEKREVQGILADIYTASYFMHNINDTLLAVKKFFASQHSIGFVIRREHHTLNEYLICLRNLFKYRQRDVKKIILRHIQVFHNETLNRRVTADDIDVMVKLLDGDSLWFRRTFHILLIVFFLMLTVGLLYEFCRMATRPRSTEN</sequence>
<keyword evidence="2" id="KW-0812">Transmembrane</keyword>
<feature type="transmembrane region" description="Helical" evidence="2">
    <location>
        <begin position="189"/>
        <end position="215"/>
    </location>
</feature>
<keyword evidence="5" id="KW-1185">Reference proteome</keyword>